<dbReference type="Proteomes" id="UP000504632">
    <property type="component" value="Chromosome 11"/>
</dbReference>
<proteinExistence type="predicted"/>
<dbReference type="InParanoid" id="A0A6J2WDX4"/>
<keyword evidence="1" id="KW-1015">Disulfide bond</keyword>
<dbReference type="InterPro" id="IPR016187">
    <property type="entry name" value="CTDL_fold"/>
</dbReference>
<protein>
    <submittedName>
        <fullName evidence="5">Lectin-like</fullName>
    </submittedName>
</protein>
<dbReference type="Gene3D" id="3.10.100.10">
    <property type="entry name" value="Mannose-Binding Protein A, subunit A"/>
    <property type="match status" value="1"/>
</dbReference>
<dbReference type="PROSITE" id="PS00615">
    <property type="entry name" value="C_TYPE_LECTIN_1"/>
    <property type="match status" value="1"/>
</dbReference>
<accession>A0A6J2WDX4</accession>
<evidence type="ECO:0000313" key="5">
    <source>
        <dbReference type="RefSeq" id="XP_030643670.1"/>
    </source>
</evidence>
<sequence length="177" mass="20524">MKFVAVLLVLTLQLGSSYSLINGTDVDPDDAELLMDSKLDVKRCCPCGWYRLGRFCVRYFSGPLSFPDAEFHCRRAYHGGHLVSVHSPSQNRRLLHIVKRCGGRNPRFWIGGFELFKSRRFIWTDGSSWRYNNWVPGEPNFSGGKEACVEVNWHKIGKWNDHTCYTKKSYVCAFRRH</sequence>
<dbReference type="GeneID" id="115823784"/>
<dbReference type="InterPro" id="IPR018378">
    <property type="entry name" value="C-type_lectin_CS"/>
</dbReference>
<dbReference type="AlphaFoldDB" id="A0A6J2WDX4"/>
<dbReference type="OrthoDB" id="441660at2759"/>
<dbReference type="Pfam" id="PF00059">
    <property type="entry name" value="Lectin_C"/>
    <property type="match status" value="1"/>
</dbReference>
<feature type="domain" description="C-type lectin" evidence="3">
    <location>
        <begin position="52"/>
        <end position="173"/>
    </location>
</feature>
<dbReference type="PROSITE" id="PS50041">
    <property type="entry name" value="C_TYPE_LECTIN_2"/>
    <property type="match status" value="1"/>
</dbReference>
<evidence type="ECO:0000259" key="3">
    <source>
        <dbReference type="PROSITE" id="PS50041"/>
    </source>
</evidence>
<dbReference type="SUPFAM" id="SSF56436">
    <property type="entry name" value="C-type lectin-like"/>
    <property type="match status" value="1"/>
</dbReference>
<organism evidence="4 5">
    <name type="scientific">Chanos chanos</name>
    <name type="common">Milkfish</name>
    <name type="synonym">Mugil chanos</name>
    <dbReference type="NCBI Taxonomy" id="29144"/>
    <lineage>
        <taxon>Eukaryota</taxon>
        <taxon>Metazoa</taxon>
        <taxon>Chordata</taxon>
        <taxon>Craniata</taxon>
        <taxon>Vertebrata</taxon>
        <taxon>Euteleostomi</taxon>
        <taxon>Actinopterygii</taxon>
        <taxon>Neopterygii</taxon>
        <taxon>Teleostei</taxon>
        <taxon>Ostariophysi</taxon>
        <taxon>Gonorynchiformes</taxon>
        <taxon>Chanidae</taxon>
        <taxon>Chanos</taxon>
    </lineage>
</organism>
<reference evidence="5" key="2">
    <citation type="submission" date="2025-08" db="UniProtKB">
        <authorList>
            <consortium name="RefSeq"/>
        </authorList>
    </citation>
    <scope>IDENTIFICATION</scope>
</reference>
<keyword evidence="2" id="KW-0732">Signal</keyword>
<feature type="signal peptide" evidence="2">
    <location>
        <begin position="1"/>
        <end position="19"/>
    </location>
</feature>
<evidence type="ECO:0000256" key="2">
    <source>
        <dbReference type="SAM" id="SignalP"/>
    </source>
</evidence>
<dbReference type="PANTHER" id="PTHR22803">
    <property type="entry name" value="MANNOSE, PHOSPHOLIPASE, LECTIN RECEPTOR RELATED"/>
    <property type="match status" value="1"/>
</dbReference>
<keyword evidence="4" id="KW-1185">Reference proteome</keyword>
<dbReference type="InterPro" id="IPR001304">
    <property type="entry name" value="C-type_lectin-like"/>
</dbReference>
<dbReference type="CDD" id="cd00037">
    <property type="entry name" value="CLECT"/>
    <property type="match status" value="1"/>
</dbReference>
<name>A0A6J2WDX4_CHACN</name>
<dbReference type="RefSeq" id="XP_030643670.1">
    <property type="nucleotide sequence ID" value="XM_030787810.1"/>
</dbReference>
<evidence type="ECO:0000313" key="4">
    <source>
        <dbReference type="Proteomes" id="UP000504632"/>
    </source>
</evidence>
<evidence type="ECO:0000256" key="1">
    <source>
        <dbReference type="ARBA" id="ARBA00023157"/>
    </source>
</evidence>
<gene>
    <name evidence="5" type="primary">LOC115823784</name>
</gene>
<dbReference type="InterPro" id="IPR050111">
    <property type="entry name" value="C-type_lectin/snaclec_domain"/>
</dbReference>
<dbReference type="InterPro" id="IPR016186">
    <property type="entry name" value="C-type_lectin-like/link_sf"/>
</dbReference>
<reference evidence="4" key="1">
    <citation type="submission" date="2024-06" db="UniProtKB">
        <authorList>
            <consortium name="RefSeq"/>
        </authorList>
    </citation>
    <scope>NUCLEOTIDE SEQUENCE [LARGE SCALE GENOMIC DNA]</scope>
</reference>
<dbReference type="SMART" id="SM00034">
    <property type="entry name" value="CLECT"/>
    <property type="match status" value="1"/>
</dbReference>
<feature type="chain" id="PRO_5026971892" evidence="2">
    <location>
        <begin position="20"/>
        <end position="177"/>
    </location>
</feature>